<reference evidence="1" key="1">
    <citation type="submission" date="2022-09" db="EMBL/GenBank/DDBJ databases">
        <title>Genomic of Burkholderia gladioli.</title>
        <authorList>
            <person name="Wu H."/>
        </authorList>
    </citation>
    <scope>NUCLEOTIDE SEQUENCE</scope>
    <source>
        <strain evidence="1">ZN-S4</strain>
    </source>
</reference>
<organism evidence="1 2">
    <name type="scientific">Burkholderia gladioli</name>
    <name type="common">Pseudomonas marginata</name>
    <name type="synonym">Phytomonas marginata</name>
    <dbReference type="NCBI Taxonomy" id="28095"/>
    <lineage>
        <taxon>Bacteria</taxon>
        <taxon>Pseudomonadati</taxon>
        <taxon>Pseudomonadota</taxon>
        <taxon>Betaproteobacteria</taxon>
        <taxon>Burkholderiales</taxon>
        <taxon>Burkholderiaceae</taxon>
        <taxon>Burkholderia</taxon>
    </lineage>
</organism>
<protein>
    <recommendedName>
        <fullName evidence="3">Transposase</fullName>
    </recommendedName>
</protein>
<name>A0AB38TM24_BURGA</name>
<dbReference type="AlphaFoldDB" id="A0AB38TM24"/>
<proteinExistence type="predicted"/>
<evidence type="ECO:0008006" key="3">
    <source>
        <dbReference type="Google" id="ProtNLM"/>
    </source>
</evidence>
<evidence type="ECO:0000313" key="2">
    <source>
        <dbReference type="Proteomes" id="UP001059745"/>
    </source>
</evidence>
<sequence length="66" mass="7870">MLQRIQTPAAEILAPARREGPWQALSEPFHRQWNSLIQFGKWQFKEFQRFDAFLPKCRKKSQIAVI</sequence>
<dbReference type="RefSeq" id="WP_124083859.1">
    <property type="nucleotide sequence ID" value="NZ_CADEPT010000005.1"/>
</dbReference>
<accession>A0AB38TM24</accession>
<evidence type="ECO:0000313" key="1">
    <source>
        <dbReference type="EMBL" id="UWX68753.1"/>
    </source>
</evidence>
<gene>
    <name evidence="1" type="ORF">NYZ96_10910</name>
</gene>
<dbReference type="Proteomes" id="UP001059745">
    <property type="component" value="Chromosome 1"/>
</dbReference>
<dbReference type="EMBL" id="CP104214">
    <property type="protein sequence ID" value="UWX68753.1"/>
    <property type="molecule type" value="Genomic_DNA"/>
</dbReference>
<dbReference type="GeneID" id="66458131"/>